<protein>
    <recommendedName>
        <fullName evidence="4">Methylenetetrahydrofolate reductase</fullName>
    </recommendedName>
</protein>
<comment type="caution">
    <text evidence="2">The sequence shown here is derived from an EMBL/GenBank/DDBJ whole genome shotgun (WGS) entry which is preliminary data.</text>
</comment>
<proteinExistence type="predicted"/>
<dbReference type="Proteomes" id="UP000220922">
    <property type="component" value="Unassembled WGS sequence"/>
</dbReference>
<keyword evidence="3" id="KW-1185">Reference proteome</keyword>
<evidence type="ECO:0000313" key="2">
    <source>
        <dbReference type="EMBL" id="PDV98177.1"/>
    </source>
</evidence>
<gene>
    <name evidence="2" type="ORF">A9Q02_03615</name>
</gene>
<sequence length="316" mass="35259">MHDHTPFNDKLIHSHQFVTLYGTTPPRADSPLERVETAAAKLAGRVAGLDLDGLVVYDVQDEHERTSEPRPFPFLPTRDPRDHARRLRKLTGLPAVTYKCVVNFTEEAWLAWLDETAANYGIEHLSLVGASTPTPDPRALPVDRALELTAGHGEGFVLGGIMIAERHSPDFDESQRLIAKAERGCRYFISQVVYDPAPTIRLLRDYREACRRADANPQRLVLTFSPCGRPQTLTFIKWLGIAIPPATERMLCEDPAPFQRSIAICCANLRTILDQAYREDLALGINIESVSIHHDEIEASIELVHALRAVAAEYGP</sequence>
<accession>A0A2H3KLL5</accession>
<dbReference type="SUPFAM" id="SSF51730">
    <property type="entry name" value="FAD-linked oxidoreductase"/>
    <property type="match status" value="1"/>
</dbReference>
<dbReference type="GO" id="GO:0016491">
    <property type="term" value="F:oxidoreductase activity"/>
    <property type="evidence" value="ECO:0007669"/>
    <property type="project" value="UniProtKB-KW"/>
</dbReference>
<dbReference type="EMBL" id="LYXE01000110">
    <property type="protein sequence ID" value="PDV98177.1"/>
    <property type="molecule type" value="Genomic_DNA"/>
</dbReference>
<organism evidence="2 3">
    <name type="scientific">Candidatus Chloroploca asiatica</name>
    <dbReference type="NCBI Taxonomy" id="1506545"/>
    <lineage>
        <taxon>Bacteria</taxon>
        <taxon>Bacillati</taxon>
        <taxon>Chloroflexota</taxon>
        <taxon>Chloroflexia</taxon>
        <taxon>Chloroflexales</taxon>
        <taxon>Chloroflexineae</taxon>
        <taxon>Oscillochloridaceae</taxon>
        <taxon>Candidatus Chloroploca</taxon>
    </lineage>
</organism>
<name>A0A2H3KLL5_9CHLR</name>
<dbReference type="AlphaFoldDB" id="A0A2H3KLL5"/>
<evidence type="ECO:0000256" key="1">
    <source>
        <dbReference type="ARBA" id="ARBA00023002"/>
    </source>
</evidence>
<dbReference type="InterPro" id="IPR029041">
    <property type="entry name" value="FAD-linked_oxidoreductase-like"/>
</dbReference>
<reference evidence="2 3" key="1">
    <citation type="submission" date="2016-05" db="EMBL/GenBank/DDBJ databases">
        <authorList>
            <person name="Lavstsen T."/>
            <person name="Jespersen J.S."/>
        </authorList>
    </citation>
    <scope>NUCLEOTIDE SEQUENCE [LARGE SCALE GENOMIC DNA]</scope>
    <source>
        <strain evidence="2 3">B7-9</strain>
    </source>
</reference>
<evidence type="ECO:0008006" key="4">
    <source>
        <dbReference type="Google" id="ProtNLM"/>
    </source>
</evidence>
<dbReference type="RefSeq" id="WP_097653904.1">
    <property type="nucleotide sequence ID" value="NZ_LYXE01000110.1"/>
</dbReference>
<keyword evidence="1" id="KW-0560">Oxidoreductase</keyword>
<dbReference type="Gene3D" id="3.20.20.220">
    <property type="match status" value="1"/>
</dbReference>
<evidence type="ECO:0000313" key="3">
    <source>
        <dbReference type="Proteomes" id="UP000220922"/>
    </source>
</evidence>
<dbReference type="OrthoDB" id="4367389at2"/>